<proteinExistence type="predicted"/>
<sequence>MPVAVLVMVGIVGVGMLGVGVRGGPRTGVRGLVGHGGIDSGVVDNKHRMTAPYVPMCARDNDASASAGQQLPAEDLVEAAGTALRMLTDPTRLRIVWLLRETEMDVAGLATATGAARPAVSQHLAKLRLAGLVRTRREGRRAVYTARGGHVQRLIEEVLSAAEHHLTGAPDHD</sequence>
<dbReference type="Gene3D" id="1.10.10.10">
    <property type="entry name" value="Winged helix-like DNA-binding domain superfamily/Winged helix DNA-binding domain"/>
    <property type="match status" value="1"/>
</dbReference>
<dbReference type="Proteomes" id="UP001180845">
    <property type="component" value="Unassembled WGS sequence"/>
</dbReference>
<dbReference type="InterPro" id="IPR011991">
    <property type="entry name" value="ArsR-like_HTH"/>
</dbReference>
<dbReference type="InterPro" id="IPR001845">
    <property type="entry name" value="HTH_ArsR_DNA-bd_dom"/>
</dbReference>
<evidence type="ECO:0000256" key="1">
    <source>
        <dbReference type="ARBA" id="ARBA00023015"/>
    </source>
</evidence>
<dbReference type="GO" id="GO:0003677">
    <property type="term" value="F:DNA binding"/>
    <property type="evidence" value="ECO:0007669"/>
    <property type="project" value="UniProtKB-KW"/>
</dbReference>
<dbReference type="PANTHER" id="PTHR43132:SF8">
    <property type="entry name" value="HTH-TYPE TRANSCRIPTIONAL REGULATOR KMTR"/>
    <property type="match status" value="1"/>
</dbReference>
<dbReference type="PANTHER" id="PTHR43132">
    <property type="entry name" value="ARSENICAL RESISTANCE OPERON REPRESSOR ARSR-RELATED"/>
    <property type="match status" value="1"/>
</dbReference>
<evidence type="ECO:0000313" key="5">
    <source>
        <dbReference type="EMBL" id="MDR7303767.1"/>
    </source>
</evidence>
<comment type="caution">
    <text evidence="5">The sequence shown here is derived from an EMBL/GenBank/DDBJ whole genome shotgun (WGS) entry which is preliminary data.</text>
</comment>
<evidence type="ECO:0000259" key="4">
    <source>
        <dbReference type="PROSITE" id="PS50987"/>
    </source>
</evidence>
<reference evidence="5" key="1">
    <citation type="submission" date="2023-07" db="EMBL/GenBank/DDBJ databases">
        <title>Sequencing the genomes of 1000 actinobacteria strains.</title>
        <authorList>
            <person name="Klenk H.-P."/>
        </authorList>
    </citation>
    <scope>NUCLEOTIDE SEQUENCE</scope>
    <source>
        <strain evidence="5">DSM 45977</strain>
    </source>
</reference>
<name>A0AAE3ZF56_9ACTN</name>
<evidence type="ECO:0000256" key="3">
    <source>
        <dbReference type="ARBA" id="ARBA00023163"/>
    </source>
</evidence>
<organism evidence="5 6">
    <name type="scientific">Haloactinomyces albus</name>
    <dbReference type="NCBI Taxonomy" id="1352928"/>
    <lineage>
        <taxon>Bacteria</taxon>
        <taxon>Bacillati</taxon>
        <taxon>Actinomycetota</taxon>
        <taxon>Actinomycetes</taxon>
        <taxon>Actinopolysporales</taxon>
        <taxon>Actinopolysporaceae</taxon>
        <taxon>Haloactinomyces</taxon>
    </lineage>
</organism>
<dbReference type="InterPro" id="IPR051011">
    <property type="entry name" value="Metal_resp_trans_reg"/>
</dbReference>
<dbReference type="InterPro" id="IPR036390">
    <property type="entry name" value="WH_DNA-bd_sf"/>
</dbReference>
<dbReference type="InterPro" id="IPR036388">
    <property type="entry name" value="WH-like_DNA-bd_sf"/>
</dbReference>
<keyword evidence="1" id="KW-0805">Transcription regulation</keyword>
<dbReference type="PROSITE" id="PS50987">
    <property type="entry name" value="HTH_ARSR_2"/>
    <property type="match status" value="1"/>
</dbReference>
<protein>
    <submittedName>
        <fullName evidence="5">DNA-binding transcriptional ArsR family regulator</fullName>
    </submittedName>
</protein>
<keyword evidence="6" id="KW-1185">Reference proteome</keyword>
<dbReference type="PRINTS" id="PR00778">
    <property type="entry name" value="HTHARSR"/>
</dbReference>
<keyword evidence="3" id="KW-0804">Transcription</keyword>
<evidence type="ECO:0000256" key="2">
    <source>
        <dbReference type="ARBA" id="ARBA00023125"/>
    </source>
</evidence>
<dbReference type="GO" id="GO:0003700">
    <property type="term" value="F:DNA-binding transcription factor activity"/>
    <property type="evidence" value="ECO:0007669"/>
    <property type="project" value="InterPro"/>
</dbReference>
<evidence type="ECO:0000313" key="6">
    <source>
        <dbReference type="Proteomes" id="UP001180845"/>
    </source>
</evidence>
<keyword evidence="2 5" id="KW-0238">DNA-binding</keyword>
<dbReference type="EMBL" id="JAVDXW010000001">
    <property type="protein sequence ID" value="MDR7303767.1"/>
    <property type="molecule type" value="Genomic_DNA"/>
</dbReference>
<accession>A0AAE3ZF56</accession>
<dbReference type="CDD" id="cd00090">
    <property type="entry name" value="HTH_ARSR"/>
    <property type="match status" value="1"/>
</dbReference>
<feature type="domain" description="HTH arsR-type" evidence="4">
    <location>
        <begin position="72"/>
        <end position="166"/>
    </location>
</feature>
<dbReference type="SUPFAM" id="SSF46785">
    <property type="entry name" value="Winged helix' DNA-binding domain"/>
    <property type="match status" value="1"/>
</dbReference>
<dbReference type="SMART" id="SM00418">
    <property type="entry name" value="HTH_ARSR"/>
    <property type="match status" value="1"/>
</dbReference>
<dbReference type="Pfam" id="PF01022">
    <property type="entry name" value="HTH_5"/>
    <property type="match status" value="1"/>
</dbReference>
<gene>
    <name evidence="5" type="ORF">JOF55_003948</name>
</gene>
<dbReference type="AlphaFoldDB" id="A0AAE3ZF56"/>
<dbReference type="NCBIfam" id="NF033788">
    <property type="entry name" value="HTH_metalloreg"/>
    <property type="match status" value="1"/>
</dbReference>